<dbReference type="EMBL" id="JAENIJ010000034">
    <property type="protein sequence ID" value="MBK1884088.1"/>
    <property type="molecule type" value="Genomic_DNA"/>
</dbReference>
<dbReference type="InterPro" id="IPR007541">
    <property type="entry name" value="Uncharacterised_BSP"/>
</dbReference>
<dbReference type="RefSeq" id="WP_200272943.1">
    <property type="nucleotide sequence ID" value="NZ_JAENIJ010000034.1"/>
</dbReference>
<dbReference type="PANTHER" id="PTHR33321">
    <property type="match status" value="1"/>
</dbReference>
<keyword evidence="4" id="KW-1185">Reference proteome</keyword>
<evidence type="ECO:0000256" key="2">
    <source>
        <dbReference type="SAM" id="SignalP"/>
    </source>
</evidence>
<accession>A0A934SF80</accession>
<feature type="region of interest" description="Disordered" evidence="1">
    <location>
        <begin position="25"/>
        <end position="48"/>
    </location>
</feature>
<dbReference type="Pfam" id="PF04450">
    <property type="entry name" value="BSP"/>
    <property type="match status" value="1"/>
</dbReference>
<gene>
    <name evidence="3" type="ORF">JIN85_16835</name>
</gene>
<protein>
    <recommendedName>
        <fullName evidence="5">Secretory protein</fullName>
    </recommendedName>
</protein>
<evidence type="ECO:0008006" key="5">
    <source>
        <dbReference type="Google" id="ProtNLM"/>
    </source>
</evidence>
<feature type="compositionally biased region" description="Polar residues" evidence="1">
    <location>
        <begin position="26"/>
        <end position="48"/>
    </location>
</feature>
<keyword evidence="2" id="KW-0732">Signal</keyword>
<organism evidence="3 4">
    <name type="scientific">Luteolibacter pohnpeiensis</name>
    <dbReference type="NCBI Taxonomy" id="454153"/>
    <lineage>
        <taxon>Bacteria</taxon>
        <taxon>Pseudomonadati</taxon>
        <taxon>Verrucomicrobiota</taxon>
        <taxon>Verrucomicrobiia</taxon>
        <taxon>Verrucomicrobiales</taxon>
        <taxon>Verrucomicrobiaceae</taxon>
        <taxon>Luteolibacter</taxon>
    </lineage>
</organism>
<evidence type="ECO:0000256" key="1">
    <source>
        <dbReference type="SAM" id="MobiDB-lite"/>
    </source>
</evidence>
<dbReference type="Proteomes" id="UP000603141">
    <property type="component" value="Unassembled WGS sequence"/>
</dbReference>
<feature type="chain" id="PRO_5037026809" description="Secretory protein" evidence="2">
    <location>
        <begin position="20"/>
        <end position="456"/>
    </location>
</feature>
<dbReference type="PANTHER" id="PTHR33321:SF12">
    <property type="entry name" value="PLANT BASIC SECRETORY PROTEIN (BSP) FAMILY PROTEIN"/>
    <property type="match status" value="1"/>
</dbReference>
<feature type="signal peptide" evidence="2">
    <location>
        <begin position="1"/>
        <end position="19"/>
    </location>
</feature>
<reference evidence="3" key="1">
    <citation type="submission" date="2021-01" db="EMBL/GenBank/DDBJ databases">
        <title>Modified the classification status of verrucomicrobia.</title>
        <authorList>
            <person name="Feng X."/>
        </authorList>
    </citation>
    <scope>NUCLEOTIDE SEQUENCE</scope>
    <source>
        <strain evidence="3">KCTC 22041</strain>
    </source>
</reference>
<evidence type="ECO:0000313" key="3">
    <source>
        <dbReference type="EMBL" id="MBK1884088.1"/>
    </source>
</evidence>
<name>A0A934SF80_9BACT</name>
<comment type="caution">
    <text evidence="3">The sequence shown here is derived from an EMBL/GenBank/DDBJ whole genome shotgun (WGS) entry which is preliminary data.</text>
</comment>
<dbReference type="AlphaFoldDB" id="A0A934SF80"/>
<proteinExistence type="predicted"/>
<evidence type="ECO:0000313" key="4">
    <source>
        <dbReference type="Proteomes" id="UP000603141"/>
    </source>
</evidence>
<sequence>MKFRHLIPVVAVGLSPLHAAPAKVTVGQSGEDSAFKTRNTSPPASNDAATDATFKLLYGTPDPNGAKLDVLHDGKIPGSGDDPKSNFFLAPDSKEARLLIDLGKEIDVASIDTYSWHNGPRAAQTYDVYAADGKAEGFVAEPGKDADLEKSGWTLIANVDTSKRRPGQHAVDISGEESKPLGNYRYVLFNIKEPSTADRFSDTFFSEIDVVDAHGPELVRVEPPKRITKDFESKHGDYTYTLDSTEAPDMEEWCAEHLIPVMDEWYPKIIEMLPVEGVTPAKHITFTLKESTDLPGYLQGVPAYANGDSVTFNVGFMRKEKSGEAIGAGIHEVVHVVQFGGRSKNGRYARGRGAPTWVTEGAADYIRWFLYEPQAMGAEITKRNFNNAKYDSSYRITANFYKFVIDNYEKDLMRKLNLAVHEGYKEELWKEWTGKTLQELGDEWKEQNRKKLGIED</sequence>